<dbReference type="Proteomes" id="UP000799750">
    <property type="component" value="Unassembled WGS sequence"/>
</dbReference>
<feature type="chain" id="PRO_5025667396" description="Mid2 domain-containing protein" evidence="3">
    <location>
        <begin position="20"/>
        <end position="403"/>
    </location>
</feature>
<evidence type="ECO:0000256" key="1">
    <source>
        <dbReference type="SAM" id="MobiDB-lite"/>
    </source>
</evidence>
<sequence>MRLGSKTAVLLCVAFNSFAQSSQGPSPSQLCYYDVGKLASEEIIPCFEGSPISSCCMKASNCLADNACWDPASGATYQYGCTDSAYEDERCPWKCGFDTDASPWVGLVYCDGEGDTTSTHNPNNTWLCHHPDNCGGPKLCPKETVWPALPTKWPIVSCGQLNDPSATAFLDGNPLESIIVLPKDSKGVASYFSAHPFPTPPPSSPILSTSSFASTTPKVSSPSTLATLTTNPTSSPSSTWPVSGPTTGPDSSDSGHSSTLNIGLGAGIGIPVFFIVTGLLSFYGWRKHKRSKHSKITSQQDPPTPMIDTYAVGAAGSGFTHKAELDSTPINSPTMTTMGSGADNGPGKSVFEMESPQASPVAPVHRNFSQPPGEEVYEMEGDIPVRPAPQEMPSPLQPKRRID</sequence>
<proteinExistence type="predicted"/>
<keyword evidence="3" id="KW-0732">Signal</keyword>
<keyword evidence="2" id="KW-1133">Transmembrane helix</keyword>
<protein>
    <recommendedName>
        <fullName evidence="6">Mid2 domain-containing protein</fullName>
    </recommendedName>
</protein>
<evidence type="ECO:0000313" key="5">
    <source>
        <dbReference type="Proteomes" id="UP000799750"/>
    </source>
</evidence>
<reference evidence="4" key="1">
    <citation type="journal article" date="2020" name="Stud. Mycol.">
        <title>101 Dothideomycetes genomes: a test case for predicting lifestyles and emergence of pathogens.</title>
        <authorList>
            <person name="Haridas S."/>
            <person name="Albert R."/>
            <person name="Binder M."/>
            <person name="Bloem J."/>
            <person name="Labutti K."/>
            <person name="Salamov A."/>
            <person name="Andreopoulos B."/>
            <person name="Baker S."/>
            <person name="Barry K."/>
            <person name="Bills G."/>
            <person name="Bluhm B."/>
            <person name="Cannon C."/>
            <person name="Castanera R."/>
            <person name="Culley D."/>
            <person name="Daum C."/>
            <person name="Ezra D."/>
            <person name="Gonzalez J."/>
            <person name="Henrissat B."/>
            <person name="Kuo A."/>
            <person name="Liang C."/>
            <person name="Lipzen A."/>
            <person name="Lutzoni F."/>
            <person name="Magnuson J."/>
            <person name="Mondo S."/>
            <person name="Nolan M."/>
            <person name="Ohm R."/>
            <person name="Pangilinan J."/>
            <person name="Park H.-J."/>
            <person name="Ramirez L."/>
            <person name="Alfaro M."/>
            <person name="Sun H."/>
            <person name="Tritt A."/>
            <person name="Yoshinaga Y."/>
            <person name="Zwiers L.-H."/>
            <person name="Turgeon B."/>
            <person name="Goodwin S."/>
            <person name="Spatafora J."/>
            <person name="Crous P."/>
            <person name="Grigoriev I."/>
        </authorList>
    </citation>
    <scope>NUCLEOTIDE SEQUENCE</scope>
    <source>
        <strain evidence="4">CBS 269.34</strain>
    </source>
</reference>
<feature type="region of interest" description="Disordered" evidence="1">
    <location>
        <begin position="219"/>
        <end position="257"/>
    </location>
</feature>
<evidence type="ECO:0008006" key="6">
    <source>
        <dbReference type="Google" id="ProtNLM"/>
    </source>
</evidence>
<feature type="signal peptide" evidence="3">
    <location>
        <begin position="1"/>
        <end position="19"/>
    </location>
</feature>
<evidence type="ECO:0000256" key="3">
    <source>
        <dbReference type="SAM" id="SignalP"/>
    </source>
</evidence>
<feature type="region of interest" description="Disordered" evidence="1">
    <location>
        <begin position="353"/>
        <end position="376"/>
    </location>
</feature>
<feature type="compositionally biased region" description="Low complexity" evidence="1">
    <location>
        <begin position="219"/>
        <end position="249"/>
    </location>
</feature>
<keyword evidence="2" id="KW-0472">Membrane</keyword>
<dbReference type="OrthoDB" id="4148662at2759"/>
<gene>
    <name evidence="4" type="ORF">BU16DRAFT_619463</name>
</gene>
<keyword evidence="5" id="KW-1185">Reference proteome</keyword>
<feature type="compositionally biased region" description="Pro residues" evidence="1">
    <location>
        <begin position="386"/>
        <end position="396"/>
    </location>
</feature>
<keyword evidence="2" id="KW-0812">Transmembrane</keyword>
<dbReference type="AlphaFoldDB" id="A0A6A6QRG7"/>
<evidence type="ECO:0000313" key="4">
    <source>
        <dbReference type="EMBL" id="KAF2494333.1"/>
    </source>
</evidence>
<name>A0A6A6QRG7_9PEZI</name>
<evidence type="ECO:0000256" key="2">
    <source>
        <dbReference type="SAM" id="Phobius"/>
    </source>
</evidence>
<feature type="region of interest" description="Disordered" evidence="1">
    <location>
        <begin position="384"/>
        <end position="403"/>
    </location>
</feature>
<feature type="transmembrane region" description="Helical" evidence="2">
    <location>
        <begin position="262"/>
        <end position="285"/>
    </location>
</feature>
<organism evidence="4 5">
    <name type="scientific">Lophium mytilinum</name>
    <dbReference type="NCBI Taxonomy" id="390894"/>
    <lineage>
        <taxon>Eukaryota</taxon>
        <taxon>Fungi</taxon>
        <taxon>Dikarya</taxon>
        <taxon>Ascomycota</taxon>
        <taxon>Pezizomycotina</taxon>
        <taxon>Dothideomycetes</taxon>
        <taxon>Pleosporomycetidae</taxon>
        <taxon>Mytilinidiales</taxon>
        <taxon>Mytilinidiaceae</taxon>
        <taxon>Lophium</taxon>
    </lineage>
</organism>
<dbReference type="EMBL" id="MU004191">
    <property type="protein sequence ID" value="KAF2494333.1"/>
    <property type="molecule type" value="Genomic_DNA"/>
</dbReference>
<accession>A0A6A6QRG7</accession>